<feature type="non-terminal residue" evidence="2">
    <location>
        <position position="1196"/>
    </location>
</feature>
<dbReference type="Gene3D" id="1.10.443.10">
    <property type="entry name" value="Intergrase catalytic core"/>
    <property type="match status" value="1"/>
</dbReference>
<sequence>MGVFALSAGFSRGRFGDFTRSLLASVPGGDLKSKLGSVRASATSASSSRRELLPISSHDARPYFSGLPCSKVSPRMRPLGVLWSGLVLDALNFLACAGWSSSPTRSSAPPGLDPAQKCCLDHIWHAVQHFVEFDGAPFHLETCMEDLLHKKLGYQGEVGSKRRELTRVLPCAPLLAAGQWPSRTPVSRVHASSSEWYSLARAGFERGLFEPIAETGIFRDAWGTPVLNGAMGVDKPKLVDGEVVTCLRFTCIFCSINAFFRKLRGDAGDLPYLGQLGLVLLEGYEILTIDSEDMQACFNLFRMPPAWSAFFAFEKVVPMSAFGGDPSVMTHVAMRAVPMGWLGAVDLMQCMARRFVFGLCGVSANTELSKEQEVPSGDISVVCMDGFDFVRRLRVLSGKLDELQFEASEEHGRFVQTCSELGLPLNAAKSLVEGLAGQILGGELDGVRGTLAVERGKGHALISKALALLTRRAWPAAGLQHWIGGYCFAAGFRRPTFSVLQECFGFAAAAETKAQGILEPDPQVVDEVMVATALLPMCFTDLRAQLRRIISSSDASESGGGASEARQLISAFDPETAEVHDDVNAALNEEVGSCSMTAWILGDASLKIGAAACHGPPSGSTLNSGAGAKPQRLPQERTRERRPCFVIHSASSWIWHQAPLAEVLELEGVISTWTCTCRYGAQFGTPMRIAHNSPALDVLCGSGPCDCPIEGRGRLDVELPVKFAEVFGHWASEIASLGGCAFLPVAPSERPAWLAEGLWVATARLRQEALQPAIVEKLLETMSTMRRGAEIEHLKAMLKRADYRGSDVRLTTGALVDGCRQDVPYPAFCWEWTTAQSYGWKAPQHINALESTAFFNYVRSQAGSKDFHKRRFCHIFDSRVVSCVVAKGWSSSRLLNRLCRRFAAFSIASNTYVLTFWTVSAWNHSDAASRRLRETLGELDEEVGEYINHLYLDSYPQGWAIDLVSAMKRYYPKCRKKLNIASLYLKNWARVTERRRAIPASRDLVIGMAVAALFERKVRLAFGILLSFVGLLRVGEIIGATGRQLAVFGGGSLLTLALPDSKGAKRTGDTEQVTVYDPLVLKLAAIITSNTEPNEKILQLTYAEFAKELTRLGRMFGVRSPRFTPYCLRRGGATWHFTKYSSYDATVDLGRWAQVRTAKLYIDQATAETTELLLPSWGLRRLELAVKIIDELVTQT</sequence>
<evidence type="ECO:0000313" key="3">
    <source>
        <dbReference type="Proteomes" id="UP001189429"/>
    </source>
</evidence>
<gene>
    <name evidence="2" type="ORF">PCOR1329_LOCUS82818</name>
</gene>
<dbReference type="SUPFAM" id="SSF56349">
    <property type="entry name" value="DNA breaking-rejoining enzymes"/>
    <property type="match status" value="1"/>
</dbReference>
<protein>
    <recommendedName>
        <fullName evidence="4">RNA-dependent RNA polymerase</fullName>
    </recommendedName>
</protein>
<dbReference type="InterPro" id="IPR013762">
    <property type="entry name" value="Integrase-like_cat_sf"/>
</dbReference>
<proteinExistence type="predicted"/>
<evidence type="ECO:0000256" key="1">
    <source>
        <dbReference type="ARBA" id="ARBA00023172"/>
    </source>
</evidence>
<reference evidence="2" key="1">
    <citation type="submission" date="2023-10" db="EMBL/GenBank/DDBJ databases">
        <authorList>
            <person name="Chen Y."/>
            <person name="Shah S."/>
            <person name="Dougan E. K."/>
            <person name="Thang M."/>
            <person name="Chan C."/>
        </authorList>
    </citation>
    <scope>NUCLEOTIDE SEQUENCE [LARGE SCALE GENOMIC DNA]</scope>
</reference>
<evidence type="ECO:0000313" key="2">
    <source>
        <dbReference type="EMBL" id="CAK0908038.1"/>
    </source>
</evidence>
<keyword evidence="3" id="KW-1185">Reference proteome</keyword>
<dbReference type="EMBL" id="CAUYUJ010021947">
    <property type="protein sequence ID" value="CAK0908038.1"/>
    <property type="molecule type" value="Genomic_DNA"/>
</dbReference>
<keyword evidence="1" id="KW-0233">DNA recombination</keyword>
<dbReference type="InterPro" id="IPR011010">
    <property type="entry name" value="DNA_brk_join_enz"/>
</dbReference>
<dbReference type="Proteomes" id="UP001189429">
    <property type="component" value="Unassembled WGS sequence"/>
</dbReference>
<accession>A0ABN9Y918</accession>
<organism evidence="2 3">
    <name type="scientific">Prorocentrum cordatum</name>
    <dbReference type="NCBI Taxonomy" id="2364126"/>
    <lineage>
        <taxon>Eukaryota</taxon>
        <taxon>Sar</taxon>
        <taxon>Alveolata</taxon>
        <taxon>Dinophyceae</taxon>
        <taxon>Prorocentrales</taxon>
        <taxon>Prorocentraceae</taxon>
        <taxon>Prorocentrum</taxon>
    </lineage>
</organism>
<name>A0ABN9Y918_9DINO</name>
<evidence type="ECO:0008006" key="4">
    <source>
        <dbReference type="Google" id="ProtNLM"/>
    </source>
</evidence>
<comment type="caution">
    <text evidence="2">The sequence shown here is derived from an EMBL/GenBank/DDBJ whole genome shotgun (WGS) entry which is preliminary data.</text>
</comment>